<reference evidence="2 3" key="1">
    <citation type="submission" date="2016-07" db="EMBL/GenBank/DDBJ databases">
        <title>Genomic analysis of zinc-resistant bacterium Mucilaginibacter pedocola TBZ30.</title>
        <authorList>
            <person name="Huang J."/>
            <person name="Tang J."/>
        </authorList>
    </citation>
    <scope>NUCLEOTIDE SEQUENCE [LARGE SCALE GENOMIC DNA]</scope>
    <source>
        <strain evidence="2 3">TBZ30</strain>
    </source>
</reference>
<sequence>MEVICLEEPAFFALIDKVVERIREKQPVKEDKWISGTEAMSLLRIKSKTTLQKMRDEGKIRFTQPEKKIVLYDRDSINDYLEDFTYETFK</sequence>
<dbReference type="AlphaFoldDB" id="A0A1S9P970"/>
<evidence type="ECO:0000313" key="3">
    <source>
        <dbReference type="Proteomes" id="UP000189739"/>
    </source>
</evidence>
<name>A0A1S9P970_9SPHI</name>
<comment type="caution">
    <text evidence="2">The sequence shown here is derived from an EMBL/GenBank/DDBJ whole genome shotgun (WGS) entry which is preliminary data.</text>
</comment>
<gene>
    <name evidence="2" type="ORF">BC343_14905</name>
</gene>
<dbReference type="Pfam" id="PF12728">
    <property type="entry name" value="HTH_17"/>
    <property type="match status" value="1"/>
</dbReference>
<protein>
    <recommendedName>
        <fullName evidence="1">Helix-turn-helix domain-containing protein</fullName>
    </recommendedName>
</protein>
<dbReference type="RefSeq" id="WP_078350809.1">
    <property type="nucleotide sequence ID" value="NZ_MBTF01000036.1"/>
</dbReference>
<feature type="domain" description="Helix-turn-helix" evidence="1">
    <location>
        <begin position="36"/>
        <end position="82"/>
    </location>
</feature>
<dbReference type="Proteomes" id="UP000189739">
    <property type="component" value="Unassembled WGS sequence"/>
</dbReference>
<dbReference type="OrthoDB" id="961769at2"/>
<organism evidence="2 3">
    <name type="scientific">Mucilaginibacter pedocola</name>
    <dbReference type="NCBI Taxonomy" id="1792845"/>
    <lineage>
        <taxon>Bacteria</taxon>
        <taxon>Pseudomonadati</taxon>
        <taxon>Bacteroidota</taxon>
        <taxon>Sphingobacteriia</taxon>
        <taxon>Sphingobacteriales</taxon>
        <taxon>Sphingobacteriaceae</taxon>
        <taxon>Mucilaginibacter</taxon>
    </lineage>
</organism>
<dbReference type="STRING" id="1792845.BC343_14905"/>
<dbReference type="InterPro" id="IPR041657">
    <property type="entry name" value="HTH_17"/>
</dbReference>
<dbReference type="EMBL" id="MBTF01000036">
    <property type="protein sequence ID" value="OOQ57510.1"/>
    <property type="molecule type" value="Genomic_DNA"/>
</dbReference>
<keyword evidence="3" id="KW-1185">Reference proteome</keyword>
<evidence type="ECO:0000259" key="1">
    <source>
        <dbReference type="Pfam" id="PF12728"/>
    </source>
</evidence>
<accession>A0A1S9P970</accession>
<evidence type="ECO:0000313" key="2">
    <source>
        <dbReference type="EMBL" id="OOQ57510.1"/>
    </source>
</evidence>
<proteinExistence type="predicted"/>